<organism evidence="7 8">
    <name type="scientific">Pelomicrobium methylotrophicum</name>
    <dbReference type="NCBI Taxonomy" id="2602750"/>
    <lineage>
        <taxon>Bacteria</taxon>
        <taxon>Pseudomonadati</taxon>
        <taxon>Pseudomonadota</taxon>
        <taxon>Hydrogenophilia</taxon>
        <taxon>Hydrogenophilia incertae sedis</taxon>
        <taxon>Pelomicrobium</taxon>
    </lineage>
</organism>
<dbReference type="CDD" id="cd06819">
    <property type="entry name" value="PLPDE_III_LS_D-TA"/>
    <property type="match status" value="1"/>
</dbReference>
<name>A0A5C7EIY4_9PROT</name>
<sequence>MATSPPAEIGMRLEDIDTPALLIDLDSFERNLRRMVDSLRGLPVRLRPHAKTHKCPQIALRQIALGAVGVCCQKVSEAEALVEGGVNDVLVSNEVVGARKLDRLAALAHRAQVAVCVDDAANVDELDAAARKAGVRFDVLVEIDVGAGRCGVAPGRPALALAQRVLGRENLRFAGLQAYHGAAQHLREGSARRAAIGAAVGRVRDTVQLLADHGIGCTWVTGGGTGTYLLEAASGAYQEVQPGSYVFMDADYARNLDAPEASPRFELSLFVLTTVMSRPSVDRAVVDAGLKASSVDAGLPLVHDRPGLIYAQATDEHGILRAAPGAALPTLGEKLLLVPGHCDPTVNLYDWYVCVRAGRVEALWPITARGAVG</sequence>
<evidence type="ECO:0000313" key="7">
    <source>
        <dbReference type="EMBL" id="TXF12355.1"/>
    </source>
</evidence>
<dbReference type="GO" id="GO:0036088">
    <property type="term" value="P:D-serine catabolic process"/>
    <property type="evidence" value="ECO:0007669"/>
    <property type="project" value="TreeGrafter"/>
</dbReference>
<dbReference type="Gene3D" id="2.40.37.20">
    <property type="entry name" value="D-serine dehydratase-like domain"/>
    <property type="match status" value="1"/>
</dbReference>
<comment type="cofactor">
    <cofactor evidence="1">
        <name>pyridoxal 5'-phosphate</name>
        <dbReference type="ChEBI" id="CHEBI:597326"/>
    </cofactor>
</comment>
<dbReference type="InterPro" id="IPR051466">
    <property type="entry name" value="D-amino_acid_metab_enzyme"/>
</dbReference>
<dbReference type="PANTHER" id="PTHR28004:SF2">
    <property type="entry name" value="D-SERINE DEHYDRATASE"/>
    <property type="match status" value="1"/>
</dbReference>
<dbReference type="InterPro" id="IPR001608">
    <property type="entry name" value="Ala_racemase_N"/>
</dbReference>
<accession>A0A5C7EIY4</accession>
<dbReference type="InterPro" id="IPR026956">
    <property type="entry name" value="D-ser_dehydrat-like_dom"/>
</dbReference>
<protein>
    <submittedName>
        <fullName evidence="7">DSD1 family PLP-dependent enzyme</fullName>
    </submittedName>
</protein>
<dbReference type="GO" id="GO:0016830">
    <property type="term" value="F:carbon-carbon lyase activity"/>
    <property type="evidence" value="ECO:0007669"/>
    <property type="project" value="UniProtKB-ARBA"/>
</dbReference>
<comment type="cofactor">
    <cofactor evidence="2">
        <name>Mg(2+)</name>
        <dbReference type="ChEBI" id="CHEBI:18420"/>
    </cofactor>
</comment>
<dbReference type="SUPFAM" id="SSF51419">
    <property type="entry name" value="PLP-binding barrel"/>
    <property type="match status" value="1"/>
</dbReference>
<dbReference type="InParanoid" id="A0A5C7EIY4"/>
<keyword evidence="8" id="KW-1185">Reference proteome</keyword>
<dbReference type="PANTHER" id="PTHR28004">
    <property type="entry name" value="ZGC:162816-RELATED"/>
    <property type="match status" value="1"/>
</dbReference>
<dbReference type="FunFam" id="3.20.20.10:FF:000026">
    <property type="entry name" value="D-threonine aldolase"/>
    <property type="match status" value="1"/>
</dbReference>
<dbReference type="EMBL" id="VPFL01000006">
    <property type="protein sequence ID" value="TXF12355.1"/>
    <property type="molecule type" value="Genomic_DNA"/>
</dbReference>
<comment type="similarity">
    <text evidence="3">Belongs to the DSD1 family.</text>
</comment>
<evidence type="ECO:0000313" key="8">
    <source>
        <dbReference type="Proteomes" id="UP000321201"/>
    </source>
</evidence>
<dbReference type="OrthoDB" id="9772497at2"/>
<evidence type="ECO:0000256" key="1">
    <source>
        <dbReference type="ARBA" id="ARBA00001933"/>
    </source>
</evidence>
<dbReference type="InterPro" id="IPR042208">
    <property type="entry name" value="D-ser_dehydrat-like_sf"/>
</dbReference>
<dbReference type="Proteomes" id="UP000321201">
    <property type="component" value="Unassembled WGS sequence"/>
</dbReference>
<dbReference type="Gene3D" id="3.20.20.10">
    <property type="entry name" value="Alanine racemase"/>
    <property type="match status" value="1"/>
</dbReference>
<feature type="domain" description="D-serine dehydratase-like" evidence="6">
    <location>
        <begin position="268"/>
        <end position="356"/>
    </location>
</feature>
<dbReference type="Pfam" id="PF14031">
    <property type="entry name" value="D-ser_dehydrat"/>
    <property type="match status" value="1"/>
</dbReference>
<dbReference type="SMART" id="SM01119">
    <property type="entry name" value="D-ser_dehydrat"/>
    <property type="match status" value="1"/>
</dbReference>
<dbReference type="RefSeq" id="WP_147799223.1">
    <property type="nucleotide sequence ID" value="NZ_VPFL01000006.1"/>
</dbReference>
<dbReference type="GO" id="GO:0008721">
    <property type="term" value="F:D-serine ammonia-lyase activity"/>
    <property type="evidence" value="ECO:0007669"/>
    <property type="project" value="TreeGrafter"/>
</dbReference>
<dbReference type="InterPro" id="IPR029066">
    <property type="entry name" value="PLP-binding_barrel"/>
</dbReference>
<proteinExistence type="inferred from homology"/>
<evidence type="ECO:0000259" key="6">
    <source>
        <dbReference type="SMART" id="SM01119"/>
    </source>
</evidence>
<comment type="caution">
    <text evidence="7">The sequence shown here is derived from an EMBL/GenBank/DDBJ whole genome shotgun (WGS) entry which is preliminary data.</text>
</comment>
<gene>
    <name evidence="7" type="ORF">FR698_05705</name>
</gene>
<evidence type="ECO:0000256" key="3">
    <source>
        <dbReference type="ARBA" id="ARBA00005323"/>
    </source>
</evidence>
<keyword evidence="4" id="KW-0663">Pyridoxal phosphate</keyword>
<dbReference type="Pfam" id="PF01168">
    <property type="entry name" value="Ala_racemase_N"/>
    <property type="match status" value="1"/>
</dbReference>
<evidence type="ECO:0000256" key="4">
    <source>
        <dbReference type="ARBA" id="ARBA00022898"/>
    </source>
</evidence>
<keyword evidence="5" id="KW-0456">Lyase</keyword>
<evidence type="ECO:0000256" key="5">
    <source>
        <dbReference type="ARBA" id="ARBA00023239"/>
    </source>
</evidence>
<evidence type="ECO:0000256" key="2">
    <source>
        <dbReference type="ARBA" id="ARBA00001946"/>
    </source>
</evidence>
<reference evidence="7 8" key="1">
    <citation type="submission" date="2019-08" db="EMBL/GenBank/DDBJ databases">
        <title>Pelomicrobium methylotrophicum gen. nov., sp. nov. a moderately thermophilic, facultatively anaerobic, lithoautotrophic and methylotrophic bacterium isolated from a terrestrial mud volcano.</title>
        <authorList>
            <person name="Slobodkina G.B."/>
            <person name="Merkel A.Y."/>
            <person name="Slobodkin A.I."/>
        </authorList>
    </citation>
    <scope>NUCLEOTIDE SEQUENCE [LARGE SCALE GENOMIC DNA]</scope>
    <source>
        <strain evidence="7 8">SM250</strain>
    </source>
</reference>
<dbReference type="AlphaFoldDB" id="A0A5C7EIY4"/>